<comment type="similarity">
    <text evidence="2">Belongs to the YPP1 family.</text>
</comment>
<sequence length="1180" mass="130832">MTSRESDKATRYIEQLNLVRLNGAWSEVKELVRKVNKHAPSRQCLIVTATLETEITADALPRPSSAEGNQEDKFSTAVGKLEQVLETDKAHTEDAFAARVLLAHAQWAQGQWSSAAQTLVPECWSHVSHQSGTSPALLYSVVKGKYILGSAQKKLGSHAQAEQTFESVIPVVDGARGAVMEYPEIHRWASRVLAELVTASMAGSEKHNLDSMNRTLVRLRTWSTVGRDAPREKSSSTSPSQIWRSYHTLLADILRSNLVYTGSETQPLAVSSNNIPHSTLSAQRNKQILELGTVARACEQALMMETDFPKASASNEVLETFADEVVHCWRIMIGREWTDADIGEKGKVGVTRTVLDFLYRVAARTFHSTPILRHLVTVHATLSEFDLAVKALDSYIEIISKGKARAEKTGGKHELGLDNDDIVLYTVSEAIRFLCLYGEIDQAKKAYELGQKIASWLEQKRPRSSSNVSRDFDPASASERVEASQFSTSSALAAAYKGIGQSKATWARFVADTRERDDLQDEAIRNLGRSLHLSVQGGSDLETAYLLAYSQAERRTVDAIGTIKEAVDRHDRTPPTGAISSSSAEVKFEVERRKLPILHLLILVLSASQQWDVAVAVCDQTLEDIFEAARACDRSSGIYTDDEHDRRLGGLPHYLTKALEDAEKECLLQIKMSEMELLLLTENISYAASKRQELLKMYEQLFGNPRPKSAAPTAGTNAVSALPKSRAGTVKSFRESIFGRPKSVRRSLDTTTFDPPPPLPDHPLLAKNAEKAAPTTQPDPPVLLKVTNEDGEQVEDEPKGKLGRMSLSIRRGRQRHSHDVSKLQQQEQDQSTKRSASDPPPATFLNGSTSPKARLAKSPNRSRVSSRGSEVVAVPADVQDEKQGLINGILEKDESLEAPSPQLRVTEVDELSRRNPPPIFSRHQRQVHHISVLVQIWLFISGMYTKEDLYDDAKAAVDEAQKLVEILQTEQASIESSARAWNNRGWGLGRSISRLMADVWAERGRIQALMLSPHTAMSHHEKALGYCTDHSKTIIQMSSILLDIYKEKIPAEPLSSKDLMASIAPHATTNIDSFTAPNPTISVPEADMETESRINLQPKKPTDPSPAELNRIAARDRAYQLLITVTKLGEAWDDAEAWFNLSRAHELMGQMDKAESCLWWVVELEDARPVRPWNVAGIMQ</sequence>
<dbReference type="InterPro" id="IPR019734">
    <property type="entry name" value="TPR_rpt"/>
</dbReference>
<evidence type="ECO:0000256" key="1">
    <source>
        <dbReference type="ARBA" id="ARBA00002550"/>
    </source>
</evidence>
<gene>
    <name evidence="4" type="ORF">C1H76_1831</name>
</gene>
<feature type="region of interest" description="Disordered" evidence="3">
    <location>
        <begin position="789"/>
        <end position="872"/>
    </location>
</feature>
<comment type="function">
    <text evidence="1">Involved in endocytosis.</text>
</comment>
<dbReference type="PANTHER" id="PTHR23083">
    <property type="entry name" value="TETRATRICOPEPTIDE REPEAT PROTEIN, TPR"/>
    <property type="match status" value="1"/>
</dbReference>
<evidence type="ECO:0000256" key="3">
    <source>
        <dbReference type="SAM" id="MobiDB-lite"/>
    </source>
</evidence>
<proteinExistence type="inferred from homology"/>
<dbReference type="AlphaFoldDB" id="A0A4U7BC95"/>
<reference evidence="4 5" key="1">
    <citation type="submission" date="2018-02" db="EMBL/GenBank/DDBJ databases">
        <title>Draft genome sequences of Elsinoe sp., causing black scab on jojoba.</title>
        <authorList>
            <person name="Stodart B."/>
            <person name="Jeffress S."/>
            <person name="Ash G."/>
            <person name="Arun Chinnappa K."/>
        </authorList>
    </citation>
    <scope>NUCLEOTIDE SEQUENCE [LARGE SCALE GENOMIC DNA]</scope>
    <source>
        <strain evidence="4 5">Hillstone_2</strain>
    </source>
</reference>
<feature type="compositionally biased region" description="Low complexity" evidence="3">
    <location>
        <begin position="861"/>
        <end position="872"/>
    </location>
</feature>
<name>A0A4U7BC95_9PEZI</name>
<accession>A0A4U7BC95</accession>
<comment type="caution">
    <text evidence="4">The sequence shown here is derived from an EMBL/GenBank/DDBJ whole genome shotgun (WGS) entry which is preliminary data.</text>
</comment>
<evidence type="ECO:0000313" key="5">
    <source>
        <dbReference type="Proteomes" id="UP000308133"/>
    </source>
</evidence>
<evidence type="ECO:0000313" key="4">
    <source>
        <dbReference type="EMBL" id="TKX25984.1"/>
    </source>
</evidence>
<dbReference type="Proteomes" id="UP000308133">
    <property type="component" value="Unassembled WGS sequence"/>
</dbReference>
<dbReference type="InterPro" id="IPR011990">
    <property type="entry name" value="TPR-like_helical_dom_sf"/>
</dbReference>
<dbReference type="SUPFAM" id="SSF48452">
    <property type="entry name" value="TPR-like"/>
    <property type="match status" value="1"/>
</dbReference>
<dbReference type="Pfam" id="PF13181">
    <property type="entry name" value="TPR_8"/>
    <property type="match status" value="1"/>
</dbReference>
<dbReference type="EMBL" id="PTQR01000021">
    <property type="protein sequence ID" value="TKX25984.1"/>
    <property type="molecule type" value="Genomic_DNA"/>
</dbReference>
<dbReference type="Gene3D" id="1.25.40.10">
    <property type="entry name" value="Tetratricopeptide repeat domain"/>
    <property type="match status" value="1"/>
</dbReference>
<dbReference type="PANTHER" id="PTHR23083:SF464">
    <property type="entry name" value="TETRATRICOPEPTIDE REPEAT DOMAIN 7, ISOFORM A"/>
    <property type="match status" value="1"/>
</dbReference>
<dbReference type="SMART" id="SM00028">
    <property type="entry name" value="TPR"/>
    <property type="match status" value="4"/>
</dbReference>
<feature type="region of interest" description="Disordered" evidence="3">
    <location>
        <begin position="705"/>
        <end position="765"/>
    </location>
</feature>
<protein>
    <submittedName>
        <fullName evidence="4">Tetratricopeptide repeat-containing protein 5</fullName>
    </submittedName>
</protein>
<evidence type="ECO:0000256" key="2">
    <source>
        <dbReference type="ARBA" id="ARBA00038251"/>
    </source>
</evidence>
<organism evidence="4 5">
    <name type="scientific">Elsinoe australis</name>
    <dbReference type="NCBI Taxonomy" id="40998"/>
    <lineage>
        <taxon>Eukaryota</taxon>
        <taxon>Fungi</taxon>
        <taxon>Dikarya</taxon>
        <taxon>Ascomycota</taxon>
        <taxon>Pezizomycotina</taxon>
        <taxon>Dothideomycetes</taxon>
        <taxon>Dothideomycetidae</taxon>
        <taxon>Myriangiales</taxon>
        <taxon>Elsinoaceae</taxon>
        <taxon>Elsinoe</taxon>
    </lineage>
</organism>
<dbReference type="InterPro" id="IPR051722">
    <property type="entry name" value="Endocytosis_PI4K-reg_protein"/>
</dbReference>
<feature type="region of interest" description="Disordered" evidence="3">
    <location>
        <begin position="1087"/>
        <end position="1107"/>
    </location>
</feature>